<keyword evidence="2" id="KW-1185">Reference proteome</keyword>
<accession>A0ACC0LGI7</accession>
<proteinExistence type="predicted"/>
<organism evidence="1 2">
    <name type="scientific">Rhododendron molle</name>
    <name type="common">Chinese azalea</name>
    <name type="synonym">Azalea mollis</name>
    <dbReference type="NCBI Taxonomy" id="49168"/>
    <lineage>
        <taxon>Eukaryota</taxon>
        <taxon>Viridiplantae</taxon>
        <taxon>Streptophyta</taxon>
        <taxon>Embryophyta</taxon>
        <taxon>Tracheophyta</taxon>
        <taxon>Spermatophyta</taxon>
        <taxon>Magnoliopsida</taxon>
        <taxon>eudicotyledons</taxon>
        <taxon>Gunneridae</taxon>
        <taxon>Pentapetalae</taxon>
        <taxon>asterids</taxon>
        <taxon>Ericales</taxon>
        <taxon>Ericaceae</taxon>
        <taxon>Ericoideae</taxon>
        <taxon>Rhodoreae</taxon>
        <taxon>Rhododendron</taxon>
    </lineage>
</organism>
<gene>
    <name evidence="1" type="ORF">RHMOL_Rhmol12G0061700</name>
</gene>
<dbReference type="Proteomes" id="UP001062846">
    <property type="component" value="Chromosome 12"/>
</dbReference>
<comment type="caution">
    <text evidence="1">The sequence shown here is derived from an EMBL/GenBank/DDBJ whole genome shotgun (WGS) entry which is preliminary data.</text>
</comment>
<name>A0ACC0LGI7_RHOML</name>
<evidence type="ECO:0000313" key="1">
    <source>
        <dbReference type="EMBL" id="KAI8527258.1"/>
    </source>
</evidence>
<evidence type="ECO:0000313" key="2">
    <source>
        <dbReference type="Proteomes" id="UP001062846"/>
    </source>
</evidence>
<protein>
    <submittedName>
        <fullName evidence="1">Uncharacterized protein</fullName>
    </submittedName>
</protein>
<dbReference type="EMBL" id="CM046399">
    <property type="protein sequence ID" value="KAI8527258.1"/>
    <property type="molecule type" value="Genomic_DNA"/>
</dbReference>
<reference evidence="1" key="1">
    <citation type="submission" date="2022-02" db="EMBL/GenBank/DDBJ databases">
        <title>Plant Genome Project.</title>
        <authorList>
            <person name="Zhang R.-G."/>
        </authorList>
    </citation>
    <scope>NUCLEOTIDE SEQUENCE</scope>
    <source>
        <strain evidence="1">AT1</strain>
    </source>
</reference>
<sequence>MNTLITLLFNSSVLPFISCLCFLQNQTVMERFHNAKAVRLRSNHNKFLSAEEDEISVAQDKRGSLKNACWTVEFSSESKSEIRLKSCYSKYLTASNKRFLLGMTGHKVLQMDGFLDSSMEWQPIWEGETNGLQELTKRLEEETGLEDIIVCRAGS</sequence>